<dbReference type="Proteomes" id="UP000472580">
    <property type="component" value="Unassembled WGS sequence"/>
</dbReference>
<feature type="domain" description="FAD dependent oxidoreductase" evidence="11">
    <location>
        <begin position="251"/>
        <end position="580"/>
    </location>
</feature>
<dbReference type="OrthoDB" id="9786494at2"/>
<comment type="function">
    <text evidence="10">Catalyzes the last two steps in the biosynthesis of 5-methylaminomethyl-2-thiouridine (mnm(5)s(2)U) at the wobble position (U34) in tRNA. Catalyzes the FAD-dependent demodification of cmnm(5)s(2)U34 to nm(5)s(2)U34, followed by the transfer of a methyl group from S-adenosyl-L-methionine to nm(5)s(2)U34, to form mnm(5)s(2)U34.</text>
</comment>
<name>A0A6L6YKU6_9BURK</name>
<feature type="region of interest" description="FAD-dependent cmnm(5)s(2)U34 oxidoreductase" evidence="10">
    <location>
        <begin position="254"/>
        <end position="612"/>
    </location>
</feature>
<comment type="caution">
    <text evidence="13">The sequence shown here is derived from an EMBL/GenBank/DDBJ whole genome shotgun (WGS) entry which is preliminary data.</text>
</comment>
<dbReference type="Pfam" id="PF01266">
    <property type="entry name" value="DAO"/>
    <property type="match status" value="1"/>
</dbReference>
<feature type="domain" description="MnmC-like methyltransferase" evidence="12">
    <location>
        <begin position="107"/>
        <end position="227"/>
    </location>
</feature>
<dbReference type="InterPro" id="IPR029063">
    <property type="entry name" value="SAM-dependent_MTases_sf"/>
</dbReference>
<accession>A0A6L6YKU6</accession>
<dbReference type="InterPro" id="IPR023032">
    <property type="entry name" value="tRNA_MAMT_biosynth_bifunc_MnmC"/>
</dbReference>
<dbReference type="Gene3D" id="3.40.50.150">
    <property type="entry name" value="Vaccinia Virus protein VP39"/>
    <property type="match status" value="1"/>
</dbReference>
<evidence type="ECO:0000256" key="6">
    <source>
        <dbReference type="ARBA" id="ARBA00022694"/>
    </source>
</evidence>
<dbReference type="GO" id="GO:0032259">
    <property type="term" value="P:methylation"/>
    <property type="evidence" value="ECO:0007669"/>
    <property type="project" value="UniProtKB-KW"/>
</dbReference>
<comment type="subcellular location">
    <subcellularLocation>
        <location evidence="10">Cytoplasm</location>
    </subcellularLocation>
</comment>
<sequence length="612" mass="67873">MMISSGKIQRDNRGCPYSPEFSDIYASRDGAYQQARFVFLGGCGLPERWQGKDQFVILENGFGLGTNFLTVLRAWREDPQRCERLLYTAIEGFPLSAQDLERYCSVELKTEAKELAEKWPVLTPGVHQIFFDEGKVVLTLYFSEALQAAKQLACSFDAFFPDGFSPKKNPAMWQPKLLKSLAAHAREGSVLSTWCVASDVRRSFMESGFDVQKTVGFGHKSQMTVGRYAPRFSYRRAALPFDRPKRVPRSVLVIGAGLAGAAAAERLHARGLNVTIIDTSFVPAGGASAIRWGVAHAQPSADDNFLFRLSRSGLFMLQDTLKRYPGYSELNGLFQMARDVEELARWQHWFERGKPFHFPRTFLRLADTEEVLERLGYQPRFGGLMHGGAGIVSIATWVRERVNRLRTPVILNMRVDRLERQNGLWTAFDTFGAPIASAESAVLCAAHDSARLSGLPISLDQWKGRLTLLSPEATAGFEGAVTGPGYLIHAPDGWCGIGATYESADKQLEAAQAHSKNLSHMQGLFPQIPKAQGLGFYEGFRCVASDRRPVIGKVPHAEDLYMSCAMGSRGSVFCEIGARLIEAEMFGEPAPIEADLIKGLQPERLLSEEKNV</sequence>
<dbReference type="GO" id="GO:0005737">
    <property type="term" value="C:cytoplasm"/>
    <property type="evidence" value="ECO:0007669"/>
    <property type="project" value="UniProtKB-SubCell"/>
</dbReference>
<dbReference type="InterPro" id="IPR008471">
    <property type="entry name" value="MnmC-like_methylTransf"/>
</dbReference>
<dbReference type="PANTHER" id="PTHR13847:SF283">
    <property type="entry name" value="TRNA 5-METHYLAMINOMETHYL-2-THIOURIDINE BIOSYNTHESIS BIFUNCTIONAL PROTEIN MNMC"/>
    <property type="match status" value="1"/>
</dbReference>
<protein>
    <recommendedName>
        <fullName evidence="10">tRNA 5-methylaminomethyl-2-thiouridine biosynthesis bifunctional protein MnmC</fullName>
        <shortName evidence="10">tRNA mnm(5)s(2)U biosynthesis bifunctional protein</shortName>
    </recommendedName>
    <domain>
        <recommendedName>
            <fullName evidence="10">tRNA (mnm(5)s(2)U34)-methyltransferase</fullName>
            <ecNumber evidence="10">2.1.1.61</ecNumber>
        </recommendedName>
    </domain>
    <domain>
        <recommendedName>
            <fullName evidence="10">FAD-dependent cmnm(5)s(2)U34 oxidoreductase</fullName>
            <ecNumber evidence="10">1.5.-.-</ecNumber>
        </recommendedName>
    </domain>
</protein>
<evidence type="ECO:0000313" key="13">
    <source>
        <dbReference type="EMBL" id="MVX57423.1"/>
    </source>
</evidence>
<reference evidence="13 14" key="1">
    <citation type="submission" date="2019-12" db="EMBL/GenBank/DDBJ databases">
        <title>Microbes associate with the intestines of laboratory mice.</title>
        <authorList>
            <person name="Navarre W."/>
            <person name="Wong E."/>
        </authorList>
    </citation>
    <scope>NUCLEOTIDE SEQUENCE [LARGE SCALE GENOMIC DNA]</scope>
    <source>
        <strain evidence="13 14">NM82_D38</strain>
    </source>
</reference>
<dbReference type="Gene3D" id="3.30.9.10">
    <property type="entry name" value="D-Amino Acid Oxidase, subunit A, domain 2"/>
    <property type="match status" value="1"/>
</dbReference>
<dbReference type="PANTHER" id="PTHR13847">
    <property type="entry name" value="SARCOSINE DEHYDROGENASE-RELATED"/>
    <property type="match status" value="1"/>
</dbReference>
<gene>
    <name evidence="13" type="primary">mnmD</name>
    <name evidence="10" type="synonym">mnmC</name>
    <name evidence="13" type="ORF">E5987_09465</name>
</gene>
<comment type="catalytic activity">
    <reaction evidence="10">
        <text>5-aminomethyl-2-thiouridine(34) in tRNA + S-adenosyl-L-methionine = 5-methylaminomethyl-2-thiouridine(34) in tRNA + S-adenosyl-L-homocysteine + H(+)</text>
        <dbReference type="Rhea" id="RHEA:19569"/>
        <dbReference type="Rhea" id="RHEA-COMP:10195"/>
        <dbReference type="Rhea" id="RHEA-COMP:10197"/>
        <dbReference type="ChEBI" id="CHEBI:15378"/>
        <dbReference type="ChEBI" id="CHEBI:57856"/>
        <dbReference type="ChEBI" id="CHEBI:59789"/>
        <dbReference type="ChEBI" id="CHEBI:74454"/>
        <dbReference type="ChEBI" id="CHEBI:74455"/>
        <dbReference type="EC" id="2.1.1.61"/>
    </reaction>
</comment>
<evidence type="ECO:0000256" key="9">
    <source>
        <dbReference type="ARBA" id="ARBA00023268"/>
    </source>
</evidence>
<dbReference type="Gene3D" id="3.50.50.60">
    <property type="entry name" value="FAD/NAD(P)-binding domain"/>
    <property type="match status" value="1"/>
</dbReference>
<evidence type="ECO:0000313" key="14">
    <source>
        <dbReference type="Proteomes" id="UP000472580"/>
    </source>
</evidence>
<keyword evidence="9 10" id="KW-0511">Multifunctional enzyme</keyword>
<keyword evidence="3 10" id="KW-0285">Flavoprotein</keyword>
<keyword evidence="5 10" id="KW-0949">S-adenosyl-L-methionine</keyword>
<dbReference type="AlphaFoldDB" id="A0A6L6YKU6"/>
<dbReference type="NCBIfam" id="NF033855">
    <property type="entry name" value="tRNA_MNMC2"/>
    <property type="match status" value="1"/>
</dbReference>
<evidence type="ECO:0000259" key="11">
    <source>
        <dbReference type="Pfam" id="PF01266"/>
    </source>
</evidence>
<dbReference type="InterPro" id="IPR006076">
    <property type="entry name" value="FAD-dep_OxRdtase"/>
</dbReference>
<dbReference type="EC" id="1.5.-.-" evidence="10"/>
<evidence type="ECO:0000256" key="5">
    <source>
        <dbReference type="ARBA" id="ARBA00022691"/>
    </source>
</evidence>
<comment type="cofactor">
    <cofactor evidence="10">
        <name>FAD</name>
        <dbReference type="ChEBI" id="CHEBI:57692"/>
    </cofactor>
</comment>
<dbReference type="GO" id="GO:0004808">
    <property type="term" value="F:tRNA (5-methylaminomethyl-2-thiouridylate)(34)-methyltransferase activity"/>
    <property type="evidence" value="ECO:0007669"/>
    <property type="project" value="UniProtKB-EC"/>
</dbReference>
<dbReference type="InterPro" id="IPR036188">
    <property type="entry name" value="FAD/NAD-bd_sf"/>
</dbReference>
<evidence type="ECO:0000256" key="7">
    <source>
        <dbReference type="ARBA" id="ARBA00022827"/>
    </source>
</evidence>
<keyword evidence="6 10" id="KW-0819">tRNA processing</keyword>
<keyword evidence="14" id="KW-1185">Reference proteome</keyword>
<evidence type="ECO:0000256" key="1">
    <source>
        <dbReference type="ARBA" id="ARBA00022490"/>
    </source>
</evidence>
<keyword evidence="2 10" id="KW-0489">Methyltransferase</keyword>
<evidence type="ECO:0000256" key="4">
    <source>
        <dbReference type="ARBA" id="ARBA00022679"/>
    </source>
</evidence>
<keyword evidence="7 10" id="KW-0274">FAD</keyword>
<evidence type="ECO:0000256" key="8">
    <source>
        <dbReference type="ARBA" id="ARBA00023002"/>
    </source>
</evidence>
<dbReference type="InterPro" id="IPR047785">
    <property type="entry name" value="tRNA_MNMC2"/>
</dbReference>
<evidence type="ECO:0000256" key="2">
    <source>
        <dbReference type="ARBA" id="ARBA00022603"/>
    </source>
</evidence>
<dbReference type="HAMAP" id="MF_01102">
    <property type="entry name" value="MnmC"/>
    <property type="match status" value="1"/>
</dbReference>
<proteinExistence type="inferred from homology"/>
<dbReference type="GO" id="GO:0002097">
    <property type="term" value="P:tRNA wobble base modification"/>
    <property type="evidence" value="ECO:0007669"/>
    <property type="project" value="UniProtKB-UniRule"/>
</dbReference>
<feature type="region of interest" description="tRNA (mnm(5)s(2)U34)-methyltransferase" evidence="10">
    <location>
        <begin position="1"/>
        <end position="229"/>
    </location>
</feature>
<dbReference type="EMBL" id="WSRP01000030">
    <property type="protein sequence ID" value="MVX57423.1"/>
    <property type="molecule type" value="Genomic_DNA"/>
</dbReference>
<evidence type="ECO:0000259" key="12">
    <source>
        <dbReference type="Pfam" id="PF05430"/>
    </source>
</evidence>
<comment type="similarity">
    <text evidence="10">In the C-terminal section; belongs to the DAO family.</text>
</comment>
<dbReference type="Pfam" id="PF05430">
    <property type="entry name" value="Methyltransf_30"/>
    <property type="match status" value="1"/>
</dbReference>
<dbReference type="GO" id="GO:0050660">
    <property type="term" value="F:flavin adenine dinucleotide binding"/>
    <property type="evidence" value="ECO:0007669"/>
    <property type="project" value="UniProtKB-UniRule"/>
</dbReference>
<organism evidence="13 14">
    <name type="scientific">Parasutterella muris</name>
    <dbReference type="NCBI Taxonomy" id="2565572"/>
    <lineage>
        <taxon>Bacteria</taxon>
        <taxon>Pseudomonadati</taxon>
        <taxon>Pseudomonadota</taxon>
        <taxon>Betaproteobacteria</taxon>
        <taxon>Burkholderiales</taxon>
        <taxon>Sutterellaceae</taxon>
        <taxon>Parasutterella</taxon>
    </lineage>
</organism>
<comment type="similarity">
    <text evidence="10">In the N-terminal section; belongs to the methyltransferase superfamily. tRNA (mnm(5)s(2)U34)-methyltransferase family.</text>
</comment>
<dbReference type="SUPFAM" id="SSF51905">
    <property type="entry name" value="FAD/NAD(P)-binding domain"/>
    <property type="match status" value="1"/>
</dbReference>
<dbReference type="GO" id="GO:0016645">
    <property type="term" value="F:oxidoreductase activity, acting on the CH-NH group of donors"/>
    <property type="evidence" value="ECO:0007669"/>
    <property type="project" value="InterPro"/>
</dbReference>
<evidence type="ECO:0000256" key="10">
    <source>
        <dbReference type="HAMAP-Rule" id="MF_01102"/>
    </source>
</evidence>
<keyword evidence="8 10" id="KW-0560">Oxidoreductase</keyword>
<evidence type="ECO:0000256" key="3">
    <source>
        <dbReference type="ARBA" id="ARBA00022630"/>
    </source>
</evidence>
<keyword evidence="1 10" id="KW-0963">Cytoplasm</keyword>
<keyword evidence="4 10" id="KW-0808">Transferase</keyword>
<dbReference type="EC" id="2.1.1.61" evidence="10"/>